<feature type="compositionally biased region" description="Low complexity" evidence="2">
    <location>
        <begin position="446"/>
        <end position="459"/>
    </location>
</feature>
<evidence type="ECO:0000256" key="1">
    <source>
        <dbReference type="ARBA" id="ARBA00004123"/>
    </source>
</evidence>
<dbReference type="Gene3D" id="1.10.10.60">
    <property type="entry name" value="Homeodomain-like"/>
    <property type="match status" value="1"/>
</dbReference>
<dbReference type="SUPFAM" id="SSF46689">
    <property type="entry name" value="Homeodomain-like"/>
    <property type="match status" value="1"/>
</dbReference>
<feature type="compositionally biased region" description="Low complexity" evidence="2">
    <location>
        <begin position="568"/>
        <end position="580"/>
    </location>
</feature>
<feature type="compositionally biased region" description="Basic and acidic residues" evidence="2">
    <location>
        <begin position="602"/>
        <end position="620"/>
    </location>
</feature>
<dbReference type="EnsemblMetazoa" id="XM_050660772.1">
    <property type="protein sequence ID" value="XP_050516729.1"/>
    <property type="gene ID" value="LOC126891594"/>
</dbReference>
<reference evidence="4" key="1">
    <citation type="submission" date="2025-05" db="UniProtKB">
        <authorList>
            <consortium name="EnsemblMetazoa"/>
        </authorList>
    </citation>
    <scope>IDENTIFICATION</scope>
</reference>
<evidence type="ECO:0000259" key="3">
    <source>
        <dbReference type="Pfam" id="PF03184"/>
    </source>
</evidence>
<evidence type="ECO:0000313" key="5">
    <source>
        <dbReference type="Proteomes" id="UP001652700"/>
    </source>
</evidence>
<feature type="compositionally biased region" description="Basic and acidic residues" evidence="2">
    <location>
        <begin position="581"/>
        <end position="590"/>
    </location>
</feature>
<feature type="compositionally biased region" description="Basic residues" evidence="2">
    <location>
        <begin position="541"/>
        <end position="553"/>
    </location>
</feature>
<protein>
    <recommendedName>
        <fullName evidence="3">DDE-1 domain-containing protein</fullName>
    </recommendedName>
</protein>
<comment type="subcellular location">
    <subcellularLocation>
        <location evidence="1">Nucleus</location>
    </subcellularLocation>
</comment>
<dbReference type="PANTHER" id="PTHR19303:SF74">
    <property type="entry name" value="POGO TRANSPOSABLE ELEMENT WITH KRAB DOMAIN"/>
    <property type="match status" value="1"/>
</dbReference>
<evidence type="ECO:0000256" key="2">
    <source>
        <dbReference type="SAM" id="MobiDB-lite"/>
    </source>
</evidence>
<proteinExistence type="predicted"/>
<dbReference type="RefSeq" id="XP_050516729.1">
    <property type="nucleotide sequence ID" value="XM_050660772.1"/>
</dbReference>
<keyword evidence="5" id="KW-1185">Reference proteome</keyword>
<feature type="domain" description="DDE-1" evidence="3">
    <location>
        <begin position="211"/>
        <end position="387"/>
    </location>
</feature>
<dbReference type="PANTHER" id="PTHR19303">
    <property type="entry name" value="TRANSPOSON"/>
    <property type="match status" value="1"/>
</dbReference>
<dbReference type="InterPro" id="IPR004875">
    <property type="entry name" value="DDE_SF_endonuclease_dom"/>
</dbReference>
<dbReference type="Proteomes" id="UP001652700">
    <property type="component" value="Unplaced"/>
</dbReference>
<dbReference type="GeneID" id="126891594"/>
<name>A0ABM5L2Q9_DIAVI</name>
<dbReference type="InterPro" id="IPR009057">
    <property type="entry name" value="Homeodomain-like_sf"/>
</dbReference>
<dbReference type="InterPro" id="IPR050863">
    <property type="entry name" value="CenT-Element_Derived"/>
</dbReference>
<feature type="region of interest" description="Disordered" evidence="2">
    <location>
        <begin position="541"/>
        <end position="629"/>
    </location>
</feature>
<organism evidence="4 5">
    <name type="scientific">Diabrotica virgifera virgifera</name>
    <name type="common">western corn rootworm</name>
    <dbReference type="NCBI Taxonomy" id="50390"/>
    <lineage>
        <taxon>Eukaryota</taxon>
        <taxon>Metazoa</taxon>
        <taxon>Ecdysozoa</taxon>
        <taxon>Arthropoda</taxon>
        <taxon>Hexapoda</taxon>
        <taxon>Insecta</taxon>
        <taxon>Pterygota</taxon>
        <taxon>Neoptera</taxon>
        <taxon>Endopterygota</taxon>
        <taxon>Coleoptera</taxon>
        <taxon>Polyphaga</taxon>
        <taxon>Cucujiformia</taxon>
        <taxon>Chrysomeloidea</taxon>
        <taxon>Chrysomelidae</taxon>
        <taxon>Galerucinae</taxon>
        <taxon>Diabroticina</taxon>
        <taxon>Diabroticites</taxon>
        <taxon>Diabrotica</taxon>
    </lineage>
</organism>
<dbReference type="Pfam" id="PF03184">
    <property type="entry name" value="DDE_1"/>
    <property type="match status" value="1"/>
</dbReference>
<accession>A0ABM5L2Q9</accession>
<feature type="region of interest" description="Disordered" evidence="2">
    <location>
        <begin position="426"/>
        <end position="479"/>
    </location>
</feature>
<evidence type="ECO:0000313" key="4">
    <source>
        <dbReference type="EnsemblMetazoa" id="XP_050516729.1"/>
    </source>
</evidence>
<sequence>MPRNYVRKRSARPYSAEDLRKAVADVSTNNLTYRQASALYGIPISNIFNRIKGRKIAEGKLGGGRNPIFTPEVEHDIAQCLMERSKMGYPCSKDELLQLVQNYVLQNHIKTSFKDGKPGHDWYIGFMSRHPRLTLKKAEHLQKSRMLARNPEIVYDFFDKLEEVISTYNILPSFTFNTDESGFSSDPSKVRGIGIKGKTLSRVSGSSGRENTTVLACSAADGTILPPLIIFKGDAVQARWTSPAAYPGTLYATTRNGWMEETPFFYWLQTCFIPHVRKKRLELELPDATALLLYDGHSSHVSLRIIELAMEANIQIIQFPSHLTDNIQPLDKCVFGPVKKAWDRKLVEFGKANIGVGTGRLQKRDFVELLGLVWAEAMTKSNIKAGFITTGICPVNRKRFPESLFDPIALLAYQKRKRRSDVGSVIEPAPEMQEAENSNSSVGFVSETEGPGSSGSSAAELEKAGPSKLPSLPATVTDSSIPCSPSAIVQIFAEAIREKRSLTSEIQVAKKPTPRLKQLRYGEVVTTEEVAARFREAENKKIKRPKTVAKLKTSKTNTTENKLKKKTSSSSSDDNSSDTMSLHDESDDSKFVNSDTEQSSEEDSRKLHFLQENKKAKAESLESSDETEMNMPLAKLREKIQVKVGDFIIVKFIYNLGTKKQIKKNFVAEVVDLDINISAKFFRKSSKTTDTYIFPLVEDKQVINFDQIVAIIKPSNIMRGRYVFPNISRLPLLLDTYFHMFITKCLKMY</sequence>